<dbReference type="EMBL" id="JARXRN010000027">
    <property type="protein sequence ID" value="MDH5831312.1"/>
    <property type="molecule type" value="Genomic_DNA"/>
</dbReference>
<organism evidence="7 8">
    <name type="scientific">Luteimonas rhizosphaericola</name>
    <dbReference type="NCBI Taxonomy" id="3042024"/>
    <lineage>
        <taxon>Bacteria</taxon>
        <taxon>Pseudomonadati</taxon>
        <taxon>Pseudomonadota</taxon>
        <taxon>Gammaproteobacteria</taxon>
        <taxon>Lysobacterales</taxon>
        <taxon>Lysobacteraceae</taxon>
        <taxon>Luteimonas</taxon>
    </lineage>
</organism>
<evidence type="ECO:0000256" key="4">
    <source>
        <dbReference type="ARBA" id="ARBA00022993"/>
    </source>
</evidence>
<keyword evidence="8" id="KW-1185">Reference proteome</keyword>
<dbReference type="PANTHER" id="PTHR10695">
    <property type="entry name" value="DEPHOSPHO-COA KINASE-RELATED"/>
    <property type="match status" value="1"/>
</dbReference>
<feature type="binding site" evidence="5">
    <location>
        <begin position="13"/>
        <end position="18"/>
    </location>
    <ligand>
        <name>ATP</name>
        <dbReference type="ChEBI" id="CHEBI:30616"/>
    </ligand>
</feature>
<evidence type="ECO:0000256" key="5">
    <source>
        <dbReference type="HAMAP-Rule" id="MF_00376"/>
    </source>
</evidence>
<evidence type="ECO:0000256" key="1">
    <source>
        <dbReference type="ARBA" id="ARBA00009018"/>
    </source>
</evidence>
<evidence type="ECO:0000256" key="6">
    <source>
        <dbReference type="NCBIfam" id="TIGR00152"/>
    </source>
</evidence>
<evidence type="ECO:0000256" key="3">
    <source>
        <dbReference type="ARBA" id="ARBA00022840"/>
    </source>
</evidence>
<keyword evidence="5" id="KW-0963">Cytoplasm</keyword>
<keyword evidence="2 5" id="KW-0547">Nucleotide-binding</keyword>
<comment type="similarity">
    <text evidence="1 5">Belongs to the CoaE family.</text>
</comment>
<reference evidence="7 8" key="1">
    <citation type="submission" date="2023-04" db="EMBL/GenBank/DDBJ databases">
        <title>Luteimonas sp. M1R5S18.</title>
        <authorList>
            <person name="Sun J.-Q."/>
        </authorList>
    </citation>
    <scope>NUCLEOTIDE SEQUENCE [LARGE SCALE GENOMIC DNA]</scope>
    <source>
        <strain evidence="7 8">M1R5S18</strain>
    </source>
</reference>
<dbReference type="PANTHER" id="PTHR10695:SF46">
    <property type="entry name" value="BIFUNCTIONAL COENZYME A SYNTHASE-RELATED"/>
    <property type="match status" value="1"/>
</dbReference>
<comment type="pathway">
    <text evidence="5">Cofactor biosynthesis; coenzyme A biosynthesis; CoA from (R)-pantothenate: step 5/5.</text>
</comment>
<dbReference type="RefSeq" id="WP_280602289.1">
    <property type="nucleotide sequence ID" value="NZ_JARXRN010000027.1"/>
</dbReference>
<dbReference type="Gene3D" id="3.40.50.300">
    <property type="entry name" value="P-loop containing nucleotide triphosphate hydrolases"/>
    <property type="match status" value="1"/>
</dbReference>
<dbReference type="Pfam" id="PF01121">
    <property type="entry name" value="CoaE"/>
    <property type="match status" value="2"/>
</dbReference>
<comment type="catalytic activity">
    <reaction evidence="5">
        <text>3'-dephospho-CoA + ATP = ADP + CoA + H(+)</text>
        <dbReference type="Rhea" id="RHEA:18245"/>
        <dbReference type="ChEBI" id="CHEBI:15378"/>
        <dbReference type="ChEBI" id="CHEBI:30616"/>
        <dbReference type="ChEBI" id="CHEBI:57287"/>
        <dbReference type="ChEBI" id="CHEBI:57328"/>
        <dbReference type="ChEBI" id="CHEBI:456216"/>
        <dbReference type="EC" id="2.7.1.24"/>
    </reaction>
</comment>
<dbReference type="HAMAP" id="MF_00376">
    <property type="entry name" value="Dephospho_CoA_kinase"/>
    <property type="match status" value="1"/>
</dbReference>
<keyword evidence="5 7" id="KW-0418">Kinase</keyword>
<dbReference type="CDD" id="cd02022">
    <property type="entry name" value="DPCK"/>
    <property type="match status" value="1"/>
</dbReference>
<name>A0ABT6JL96_9GAMM</name>
<dbReference type="NCBIfam" id="TIGR00152">
    <property type="entry name" value="dephospho-CoA kinase"/>
    <property type="match status" value="1"/>
</dbReference>
<proteinExistence type="inferred from homology"/>
<evidence type="ECO:0000256" key="2">
    <source>
        <dbReference type="ARBA" id="ARBA00022741"/>
    </source>
</evidence>
<comment type="function">
    <text evidence="5">Catalyzes the phosphorylation of the 3'-hydroxyl group of dephosphocoenzyme A to form coenzyme A.</text>
</comment>
<keyword evidence="5 7" id="KW-0808">Transferase</keyword>
<evidence type="ECO:0000313" key="7">
    <source>
        <dbReference type="EMBL" id="MDH5831312.1"/>
    </source>
</evidence>
<evidence type="ECO:0000313" key="8">
    <source>
        <dbReference type="Proteomes" id="UP001156831"/>
    </source>
</evidence>
<protein>
    <recommendedName>
        <fullName evidence="5 6">Dephospho-CoA kinase</fullName>
        <ecNumber evidence="5 6">2.7.1.24</ecNumber>
    </recommendedName>
    <alternativeName>
        <fullName evidence="5">Dephosphocoenzyme A kinase</fullName>
    </alternativeName>
</protein>
<dbReference type="Proteomes" id="UP001156831">
    <property type="component" value="Unassembled WGS sequence"/>
</dbReference>
<gene>
    <name evidence="5 7" type="primary">coaE</name>
    <name evidence="7" type="ORF">QFW80_12385</name>
</gene>
<keyword evidence="3 5" id="KW-0067">ATP-binding</keyword>
<dbReference type="PROSITE" id="PS51219">
    <property type="entry name" value="DPCK"/>
    <property type="match status" value="1"/>
</dbReference>
<dbReference type="InterPro" id="IPR001977">
    <property type="entry name" value="Depp_CoAkinase"/>
</dbReference>
<comment type="subcellular location">
    <subcellularLocation>
        <location evidence="5">Cytoplasm</location>
    </subcellularLocation>
</comment>
<dbReference type="GO" id="GO:0004140">
    <property type="term" value="F:dephospho-CoA kinase activity"/>
    <property type="evidence" value="ECO:0007669"/>
    <property type="project" value="UniProtKB-EC"/>
</dbReference>
<dbReference type="EC" id="2.7.1.24" evidence="5 6"/>
<sequence>MADYVVGLTGGVASGKSEVTRRFEALGITVADADLAARDAVAIGSAGLAEVVAAFGADALAPDGSLDRPAMRRRVFADDAARLRLEAIIHPRVRTLLYATCAAARGPYAIAAIPLLAEVLPASAAPPSPSPAAATQPPPAMQAVSGAAPAYSFGPEAGAVADAPGCAPHAPLAAATGTGRDAYPWLRRVLVVDVPVAVQRARLLARDGIDAALADRMIAAQATRAQRLAIADDVLVNDGPLDALDAHVAALDARYRGLAAANG</sequence>
<keyword evidence="4 5" id="KW-0173">Coenzyme A biosynthesis</keyword>
<accession>A0ABT6JL96</accession>
<dbReference type="SUPFAM" id="SSF52540">
    <property type="entry name" value="P-loop containing nucleoside triphosphate hydrolases"/>
    <property type="match status" value="1"/>
</dbReference>
<comment type="caution">
    <text evidence="7">The sequence shown here is derived from an EMBL/GenBank/DDBJ whole genome shotgun (WGS) entry which is preliminary data.</text>
</comment>
<dbReference type="InterPro" id="IPR027417">
    <property type="entry name" value="P-loop_NTPase"/>
</dbReference>